<comment type="caution">
    <text evidence="2">The sequence shown here is derived from an EMBL/GenBank/DDBJ whole genome shotgun (WGS) entry which is preliminary data.</text>
</comment>
<dbReference type="GO" id="GO:0004523">
    <property type="term" value="F:RNA-DNA hybrid ribonuclease activity"/>
    <property type="evidence" value="ECO:0007669"/>
    <property type="project" value="InterPro"/>
</dbReference>
<dbReference type="SUPFAM" id="SSF53098">
    <property type="entry name" value="Ribonuclease H-like"/>
    <property type="match status" value="1"/>
</dbReference>
<dbReference type="GO" id="GO:0003676">
    <property type="term" value="F:nucleic acid binding"/>
    <property type="evidence" value="ECO:0007669"/>
    <property type="project" value="InterPro"/>
</dbReference>
<organism evidence="2 3">
    <name type="scientific">Microthlaspi erraticum</name>
    <dbReference type="NCBI Taxonomy" id="1685480"/>
    <lineage>
        <taxon>Eukaryota</taxon>
        <taxon>Viridiplantae</taxon>
        <taxon>Streptophyta</taxon>
        <taxon>Embryophyta</taxon>
        <taxon>Tracheophyta</taxon>
        <taxon>Spermatophyta</taxon>
        <taxon>Magnoliopsida</taxon>
        <taxon>eudicotyledons</taxon>
        <taxon>Gunneridae</taxon>
        <taxon>Pentapetalae</taxon>
        <taxon>rosids</taxon>
        <taxon>malvids</taxon>
        <taxon>Brassicales</taxon>
        <taxon>Brassicaceae</taxon>
        <taxon>Coluteocarpeae</taxon>
        <taxon>Microthlaspi</taxon>
    </lineage>
</organism>
<keyword evidence="3" id="KW-1185">Reference proteome</keyword>
<accession>A0A6D2IIR2</accession>
<gene>
    <name evidence="2" type="ORF">MERR_LOCUS14716</name>
</gene>
<dbReference type="InterPro" id="IPR044730">
    <property type="entry name" value="RNase_H-like_dom_plant"/>
</dbReference>
<protein>
    <recommendedName>
        <fullName evidence="1">RNase H type-1 domain-containing protein</fullName>
    </recommendedName>
</protein>
<dbReference type="PANTHER" id="PTHR47074:SF11">
    <property type="entry name" value="REVERSE TRANSCRIPTASE-LIKE PROTEIN"/>
    <property type="match status" value="1"/>
</dbReference>
<dbReference type="InterPro" id="IPR036397">
    <property type="entry name" value="RNaseH_sf"/>
</dbReference>
<sequence>MGWSFHDGNQIPITQRSTARKHIASPLIAEGLAIRYTLEHALDLSFSSLHVASDSQKIVRAINSGSPLSENYGILQDIAHLSSLFVDVIVVSIPREANLLADSLAKQSLRALEQLGS</sequence>
<evidence type="ECO:0000313" key="3">
    <source>
        <dbReference type="Proteomes" id="UP000467841"/>
    </source>
</evidence>
<dbReference type="Proteomes" id="UP000467841">
    <property type="component" value="Unassembled WGS sequence"/>
</dbReference>
<name>A0A6D2IIR2_9BRAS</name>
<dbReference type="CDD" id="cd06222">
    <property type="entry name" value="RNase_H_like"/>
    <property type="match status" value="1"/>
</dbReference>
<dbReference type="PANTHER" id="PTHR47074">
    <property type="entry name" value="BNAC02G40300D PROTEIN"/>
    <property type="match status" value="1"/>
</dbReference>
<dbReference type="Gene3D" id="3.30.420.10">
    <property type="entry name" value="Ribonuclease H-like superfamily/Ribonuclease H"/>
    <property type="match status" value="1"/>
</dbReference>
<feature type="domain" description="RNase H type-1" evidence="1">
    <location>
        <begin position="21"/>
        <end position="107"/>
    </location>
</feature>
<evidence type="ECO:0000313" key="2">
    <source>
        <dbReference type="EMBL" id="CAA7027481.1"/>
    </source>
</evidence>
<dbReference type="OrthoDB" id="1108672at2759"/>
<reference evidence="2" key="1">
    <citation type="submission" date="2020-01" db="EMBL/GenBank/DDBJ databases">
        <authorList>
            <person name="Mishra B."/>
        </authorList>
    </citation>
    <scope>NUCLEOTIDE SEQUENCE [LARGE SCALE GENOMIC DNA]</scope>
</reference>
<evidence type="ECO:0000259" key="1">
    <source>
        <dbReference type="Pfam" id="PF13456"/>
    </source>
</evidence>
<dbReference type="InterPro" id="IPR002156">
    <property type="entry name" value="RNaseH_domain"/>
</dbReference>
<proteinExistence type="predicted"/>
<dbReference type="EMBL" id="CACVBM020001056">
    <property type="protein sequence ID" value="CAA7027481.1"/>
    <property type="molecule type" value="Genomic_DNA"/>
</dbReference>
<dbReference type="AlphaFoldDB" id="A0A6D2IIR2"/>
<dbReference type="InterPro" id="IPR012337">
    <property type="entry name" value="RNaseH-like_sf"/>
</dbReference>
<dbReference type="InterPro" id="IPR052929">
    <property type="entry name" value="RNase_H-like_EbsB-rel"/>
</dbReference>
<dbReference type="Pfam" id="PF13456">
    <property type="entry name" value="RVT_3"/>
    <property type="match status" value="1"/>
</dbReference>